<accession>A0A397RSN7</accession>
<sequence>MQYNQEYTFQFRDLPRGKDELLRIPEASLDSPFKTAALALLVLCTYKLNKEACYEMLNVLRGPEPLSVMDKQFLHDRLNGKEYKPYSFFRGASVDNGYTPGVPYTITVRQNPYSFTEENYAVLWVKSVGADSEREIKLRKKPSTGQWFIRDFVCLADIRIPKAEDPWA</sequence>
<dbReference type="Pfam" id="PF22043">
    <property type="entry name" value="DUF6935"/>
    <property type="match status" value="1"/>
</dbReference>
<dbReference type="AlphaFoldDB" id="A0A397RSN7"/>
<dbReference type="InParanoid" id="A0A397RSN7"/>
<comment type="caution">
    <text evidence="2">The sequence shown here is derived from an EMBL/GenBank/DDBJ whole genome shotgun (WGS) entry which is preliminary data.</text>
</comment>
<gene>
    <name evidence="2" type="ORF">EI71_01153</name>
</gene>
<dbReference type="InterPro" id="IPR053907">
    <property type="entry name" value="DUF6935"/>
</dbReference>
<dbReference type="EMBL" id="QXEV01000011">
    <property type="protein sequence ID" value="RIA75746.1"/>
    <property type="molecule type" value="Genomic_DNA"/>
</dbReference>
<proteinExistence type="predicted"/>
<dbReference type="RefSeq" id="WP_119016293.1">
    <property type="nucleotide sequence ID" value="NZ_QXEV01000011.1"/>
</dbReference>
<dbReference type="Proteomes" id="UP000266506">
    <property type="component" value="Unassembled WGS sequence"/>
</dbReference>
<name>A0A397RSN7_9MOLU</name>
<evidence type="ECO:0000313" key="2">
    <source>
        <dbReference type="EMBL" id="RIA75746.1"/>
    </source>
</evidence>
<reference evidence="2 3" key="1">
    <citation type="submission" date="2018-08" db="EMBL/GenBank/DDBJ databases">
        <title>Genomic Encyclopedia of Archaeal and Bacterial Type Strains, Phase II (KMG-II): from individual species to whole genera.</title>
        <authorList>
            <person name="Goeker M."/>
        </authorList>
    </citation>
    <scope>NUCLEOTIDE SEQUENCE [LARGE SCALE GENOMIC DNA]</scope>
    <source>
        <strain evidence="2 3">ATCC 27112</strain>
    </source>
</reference>
<dbReference type="OrthoDB" id="980987at2"/>
<evidence type="ECO:0000259" key="1">
    <source>
        <dbReference type="Pfam" id="PF22043"/>
    </source>
</evidence>
<protein>
    <recommendedName>
        <fullName evidence="1">DUF6935 domain-containing protein</fullName>
    </recommendedName>
</protein>
<evidence type="ECO:0000313" key="3">
    <source>
        <dbReference type="Proteomes" id="UP000266506"/>
    </source>
</evidence>
<keyword evidence="3" id="KW-1185">Reference proteome</keyword>
<organism evidence="2 3">
    <name type="scientific">Anaeroplasma bactoclasticum</name>
    <dbReference type="NCBI Taxonomy" id="2088"/>
    <lineage>
        <taxon>Bacteria</taxon>
        <taxon>Bacillati</taxon>
        <taxon>Mycoplasmatota</taxon>
        <taxon>Mollicutes</taxon>
        <taxon>Anaeroplasmatales</taxon>
        <taxon>Anaeroplasmataceae</taxon>
        <taxon>Anaeroplasma</taxon>
    </lineage>
</organism>
<feature type="domain" description="DUF6935" evidence="1">
    <location>
        <begin position="13"/>
        <end position="162"/>
    </location>
</feature>